<dbReference type="InterPro" id="IPR006860">
    <property type="entry name" value="FecR"/>
</dbReference>
<keyword evidence="4" id="KW-1185">Reference proteome</keyword>
<dbReference type="Gene3D" id="3.10.350.10">
    <property type="entry name" value="LysM domain"/>
    <property type="match status" value="1"/>
</dbReference>
<keyword evidence="1" id="KW-0732">Signal</keyword>
<sequence>MSVLLRCAGRLSLAAWLAMGANGALAQPAGAQGEDFLYRVVQGDTLGEISQRYTGNTENWRRLQQLNQVSDQYSLPIAMLLRIPFSLIPVRDSAARISHLLGDVRIDGRAVRMGQSLNEGQALTTGLNGFATLELADGSVLSVPFSSEFRLDRLREFQGTGLIDLIVDMRQGSMESEVAPQQTGVGRFEVRTPVSVTGVRGTRLRVHNSGEGSRSEVLRGQANVDASQTDTMLRAQQGVAVDAAGRSSGVQRLLDAPQLSTPVRGGSGWVVDFPAVAGAQQYVVLVSTDEQGTQLVSRRTEAAPPVTVSAHAPGQHYAIVRAVDAAGLEGLDARQPFDGQAVLMSGDGGMVASNWAGPVLLSDY</sequence>
<dbReference type="PANTHER" id="PTHR38731">
    <property type="entry name" value="LIPL45-RELATED LIPOPROTEIN-RELATED"/>
    <property type="match status" value="1"/>
</dbReference>
<dbReference type="PROSITE" id="PS51782">
    <property type="entry name" value="LYSM"/>
    <property type="match status" value="1"/>
</dbReference>
<gene>
    <name evidence="3" type="ORF">H0484_00705</name>
</gene>
<dbReference type="EMBL" id="JACDXW010000001">
    <property type="protein sequence ID" value="MCB5362281.1"/>
    <property type="molecule type" value="Genomic_DNA"/>
</dbReference>
<dbReference type="Proteomes" id="UP000776983">
    <property type="component" value="Unassembled WGS sequence"/>
</dbReference>
<dbReference type="RefSeq" id="WP_226952512.1">
    <property type="nucleotide sequence ID" value="NZ_JACDXW010000001.1"/>
</dbReference>
<dbReference type="PIRSF" id="PIRSF029644">
    <property type="entry name" value="UCP029644"/>
    <property type="match status" value="1"/>
</dbReference>
<dbReference type="SMART" id="SM00257">
    <property type="entry name" value="LysM"/>
    <property type="match status" value="1"/>
</dbReference>
<evidence type="ECO:0000313" key="4">
    <source>
        <dbReference type="Proteomes" id="UP000776983"/>
    </source>
</evidence>
<evidence type="ECO:0000256" key="1">
    <source>
        <dbReference type="SAM" id="SignalP"/>
    </source>
</evidence>
<dbReference type="InterPro" id="IPR016930">
    <property type="entry name" value="UCP029644"/>
</dbReference>
<evidence type="ECO:0000313" key="3">
    <source>
        <dbReference type="EMBL" id="MCB5362281.1"/>
    </source>
</evidence>
<proteinExistence type="predicted"/>
<organism evidence="3 4">
    <name type="scientific">Mesopusillimonas faecipullorum</name>
    <dbReference type="NCBI Taxonomy" id="2755040"/>
    <lineage>
        <taxon>Bacteria</taxon>
        <taxon>Pseudomonadati</taxon>
        <taxon>Pseudomonadota</taxon>
        <taxon>Betaproteobacteria</taxon>
        <taxon>Burkholderiales</taxon>
        <taxon>Alcaligenaceae</taxon>
        <taxon>Mesopusillimonas</taxon>
    </lineage>
</organism>
<name>A0ABS8C8C7_9BURK</name>
<feature type="signal peptide" evidence="1">
    <location>
        <begin position="1"/>
        <end position="26"/>
    </location>
</feature>
<dbReference type="Gene3D" id="2.60.120.1440">
    <property type="match status" value="1"/>
</dbReference>
<feature type="chain" id="PRO_5046308771" evidence="1">
    <location>
        <begin position="27"/>
        <end position="364"/>
    </location>
</feature>
<dbReference type="CDD" id="cd00118">
    <property type="entry name" value="LysM"/>
    <property type="match status" value="1"/>
</dbReference>
<comment type="caution">
    <text evidence="3">The sequence shown here is derived from an EMBL/GenBank/DDBJ whole genome shotgun (WGS) entry which is preliminary data.</text>
</comment>
<dbReference type="Pfam" id="PF01476">
    <property type="entry name" value="LysM"/>
    <property type="match status" value="1"/>
</dbReference>
<dbReference type="Pfam" id="PF04773">
    <property type="entry name" value="FecR"/>
    <property type="match status" value="1"/>
</dbReference>
<evidence type="ECO:0000259" key="2">
    <source>
        <dbReference type="PROSITE" id="PS51782"/>
    </source>
</evidence>
<feature type="domain" description="LysM" evidence="2">
    <location>
        <begin position="36"/>
        <end position="83"/>
    </location>
</feature>
<reference evidence="3 4" key="1">
    <citation type="submission" date="2020-07" db="EMBL/GenBank/DDBJ databases">
        <title>Pusillimonas sp. nov., isolated from poultry manure in Taiwan.</title>
        <authorList>
            <person name="Lin S.-Y."/>
            <person name="Tang Y.-S."/>
            <person name="Young C.-C."/>
        </authorList>
    </citation>
    <scope>NUCLEOTIDE SEQUENCE [LARGE SCALE GENOMIC DNA]</scope>
    <source>
        <strain evidence="3 4">CC-YST705</strain>
    </source>
</reference>
<accession>A0ABS8C8C7</accession>
<dbReference type="InterPro" id="IPR036779">
    <property type="entry name" value="LysM_dom_sf"/>
</dbReference>
<dbReference type="InterPro" id="IPR018392">
    <property type="entry name" value="LysM"/>
</dbReference>
<protein>
    <submittedName>
        <fullName evidence="3">FecR domain-containing protein</fullName>
    </submittedName>
</protein>